<evidence type="ECO:0000256" key="1">
    <source>
        <dbReference type="ARBA" id="ARBA00004613"/>
    </source>
</evidence>
<feature type="signal peptide" evidence="5">
    <location>
        <begin position="1"/>
        <end position="17"/>
    </location>
</feature>
<organism evidence="6 7">
    <name type="scientific">Pristionchus mayeri</name>
    <dbReference type="NCBI Taxonomy" id="1317129"/>
    <lineage>
        <taxon>Eukaryota</taxon>
        <taxon>Metazoa</taxon>
        <taxon>Ecdysozoa</taxon>
        <taxon>Nematoda</taxon>
        <taxon>Chromadorea</taxon>
        <taxon>Rhabditida</taxon>
        <taxon>Rhabditina</taxon>
        <taxon>Diplogasteromorpha</taxon>
        <taxon>Diplogasteroidea</taxon>
        <taxon>Neodiplogasteridae</taxon>
        <taxon>Pristionchus</taxon>
    </lineage>
</organism>
<keyword evidence="4 5" id="KW-0732">Signal</keyword>
<dbReference type="Pfam" id="PF01060">
    <property type="entry name" value="TTR-52"/>
    <property type="match status" value="1"/>
</dbReference>
<proteinExistence type="inferred from homology"/>
<name>A0AAN5HZG0_9BILA</name>
<keyword evidence="3" id="KW-0964">Secreted</keyword>
<sequence>MRQCLVLLCLLPTLSDGLLGFTQSAAAKGVLMCNDVPAKNVKVKLYDEDTGPDLDDLMDSGKTDAEGRFSLQGHVDEFTPIDPKINIYHDCDDMLPCQRRISVYVPKKYITKGATADKVYDAGVIQLAGKWAGETRDCIN</sequence>
<evidence type="ECO:0000256" key="5">
    <source>
        <dbReference type="SAM" id="SignalP"/>
    </source>
</evidence>
<evidence type="ECO:0000256" key="3">
    <source>
        <dbReference type="ARBA" id="ARBA00022525"/>
    </source>
</evidence>
<evidence type="ECO:0000256" key="2">
    <source>
        <dbReference type="ARBA" id="ARBA00010112"/>
    </source>
</evidence>
<accession>A0AAN5HZG0</accession>
<dbReference type="Proteomes" id="UP001328107">
    <property type="component" value="Unassembled WGS sequence"/>
</dbReference>
<dbReference type="AlphaFoldDB" id="A0AAN5HZG0"/>
<keyword evidence="7" id="KW-1185">Reference proteome</keyword>
<dbReference type="PANTHER" id="PTHR21700:SF3">
    <property type="entry name" value="TRANSTHYRETIN-LIKE PROTEIN 5"/>
    <property type="match status" value="1"/>
</dbReference>
<feature type="chain" id="PRO_5042825982" evidence="5">
    <location>
        <begin position="18"/>
        <end position="140"/>
    </location>
</feature>
<comment type="similarity">
    <text evidence="2">Belongs to the nematode transthyretin-like family.</text>
</comment>
<evidence type="ECO:0000313" key="7">
    <source>
        <dbReference type="Proteomes" id="UP001328107"/>
    </source>
</evidence>
<dbReference type="Gene3D" id="2.60.40.3330">
    <property type="match status" value="1"/>
</dbReference>
<reference evidence="7" key="1">
    <citation type="submission" date="2022-10" db="EMBL/GenBank/DDBJ databases">
        <title>Genome assembly of Pristionchus species.</title>
        <authorList>
            <person name="Yoshida K."/>
            <person name="Sommer R.J."/>
        </authorList>
    </citation>
    <scope>NUCLEOTIDE SEQUENCE [LARGE SCALE GENOMIC DNA]</scope>
    <source>
        <strain evidence="7">RS5460</strain>
    </source>
</reference>
<protein>
    <submittedName>
        <fullName evidence="6">Uncharacterized protein</fullName>
    </submittedName>
</protein>
<dbReference type="EMBL" id="BTRK01000004">
    <property type="protein sequence ID" value="GMR46423.1"/>
    <property type="molecule type" value="Genomic_DNA"/>
</dbReference>
<evidence type="ECO:0000256" key="4">
    <source>
        <dbReference type="ARBA" id="ARBA00022729"/>
    </source>
</evidence>
<dbReference type="InterPro" id="IPR038479">
    <property type="entry name" value="Transthyretin-like_sf"/>
</dbReference>
<dbReference type="InterPro" id="IPR001534">
    <property type="entry name" value="Transthyretin-like"/>
</dbReference>
<comment type="subcellular location">
    <subcellularLocation>
        <location evidence="1">Secreted</location>
    </subcellularLocation>
</comment>
<dbReference type="GO" id="GO:0009986">
    <property type="term" value="C:cell surface"/>
    <property type="evidence" value="ECO:0007669"/>
    <property type="project" value="InterPro"/>
</dbReference>
<evidence type="ECO:0000313" key="6">
    <source>
        <dbReference type="EMBL" id="GMR46423.1"/>
    </source>
</evidence>
<gene>
    <name evidence="6" type="ORF">PMAYCL1PPCAC_16618</name>
</gene>
<dbReference type="PANTHER" id="PTHR21700">
    <property type="entry name" value="TRANSTHYRETIN-LIKE FAMILY PROTEIN-RELATED"/>
    <property type="match status" value="1"/>
</dbReference>
<comment type="caution">
    <text evidence="6">The sequence shown here is derived from an EMBL/GenBank/DDBJ whole genome shotgun (WGS) entry which is preliminary data.</text>
</comment>
<dbReference type="GO" id="GO:0005576">
    <property type="term" value="C:extracellular region"/>
    <property type="evidence" value="ECO:0007669"/>
    <property type="project" value="UniProtKB-SubCell"/>
</dbReference>